<feature type="chain" id="PRO_5044545919" description="4a-hydroxytetrahydrobiopterin dehydratase" evidence="6">
    <location>
        <begin position="23"/>
        <end position="192"/>
    </location>
</feature>
<dbReference type="EMBL" id="CM000881">
    <property type="protein sequence ID" value="KQK09063.1"/>
    <property type="molecule type" value="Genomic_DNA"/>
</dbReference>
<dbReference type="EnsemblPlants" id="KQK09063">
    <property type="protein sequence ID" value="KQK09063"/>
    <property type="gene ID" value="BRADI_2g45810v3"/>
</dbReference>
<keyword evidence="4" id="KW-0456">Lyase</keyword>
<dbReference type="RefSeq" id="XP_014753558.1">
    <property type="nucleotide sequence ID" value="XM_014898072.2"/>
</dbReference>
<evidence type="ECO:0000256" key="4">
    <source>
        <dbReference type="ARBA" id="ARBA00023239"/>
    </source>
</evidence>
<reference evidence="8" key="3">
    <citation type="submission" date="2018-08" db="UniProtKB">
        <authorList>
            <consortium name="EnsemblPlants"/>
        </authorList>
    </citation>
    <scope>IDENTIFICATION</scope>
    <source>
        <strain evidence="8">cv. Bd21</strain>
    </source>
</reference>
<dbReference type="PANTHER" id="PTHR12599">
    <property type="entry name" value="PTERIN-4-ALPHA-CARBINOLAMINE DEHYDRATASE"/>
    <property type="match status" value="1"/>
</dbReference>
<evidence type="ECO:0000313" key="7">
    <source>
        <dbReference type="EMBL" id="KQK09063.1"/>
    </source>
</evidence>
<keyword evidence="6" id="KW-0732">Signal</keyword>
<dbReference type="GeneID" id="100846814"/>
<evidence type="ECO:0000313" key="9">
    <source>
        <dbReference type="Proteomes" id="UP000008810"/>
    </source>
</evidence>
<comment type="catalytic activity">
    <reaction evidence="1">
        <text>(4aS,6R)-4a-hydroxy-L-erythro-5,6,7,8-tetrahydrobiopterin = (6R)-L-erythro-6,7-dihydrobiopterin + H2O</text>
        <dbReference type="Rhea" id="RHEA:11920"/>
        <dbReference type="ChEBI" id="CHEBI:15377"/>
        <dbReference type="ChEBI" id="CHEBI:15642"/>
        <dbReference type="ChEBI" id="CHEBI:43120"/>
        <dbReference type="EC" id="4.2.1.96"/>
    </reaction>
</comment>
<protein>
    <recommendedName>
        <fullName evidence="3">4a-hydroxytetrahydrobiopterin dehydratase</fullName>
        <ecNumber evidence="3">4.2.1.96</ecNumber>
    </recommendedName>
    <alternativeName>
        <fullName evidence="5">4-alpha-hydroxy-tetrahydropterin dehydratase</fullName>
    </alternativeName>
</protein>
<accession>A0A0Q3GCY2</accession>
<reference evidence="7 8" key="1">
    <citation type="journal article" date="2010" name="Nature">
        <title>Genome sequencing and analysis of the model grass Brachypodium distachyon.</title>
        <authorList>
            <consortium name="International Brachypodium Initiative"/>
        </authorList>
    </citation>
    <scope>NUCLEOTIDE SEQUENCE [LARGE SCALE GENOMIC DNA]</scope>
    <source>
        <strain evidence="7">Bd21</strain>
        <strain evidence="8">cv. Bd21</strain>
    </source>
</reference>
<dbReference type="Gene3D" id="3.30.1360.20">
    <property type="entry name" value="Transcriptional coactivator/pterin dehydratase"/>
    <property type="match status" value="1"/>
</dbReference>
<evidence type="ECO:0000256" key="5">
    <source>
        <dbReference type="ARBA" id="ARBA00030497"/>
    </source>
</evidence>
<feature type="signal peptide" evidence="6">
    <location>
        <begin position="1"/>
        <end position="22"/>
    </location>
</feature>
<evidence type="ECO:0000256" key="2">
    <source>
        <dbReference type="ARBA" id="ARBA00006472"/>
    </source>
</evidence>
<sequence length="192" mass="21781">MSRRATMHARLLLPLPYANAAAASSRSLAPKPLGRGRYSPHYQMYTRGQDEIKMSRRWCHDSPENQELAKKSCVPCNSKDVHSMSEDSAKKWLDQQVNGWELKTEGGILKLHRAWKVKNFVKGLEFFQLVAAIAQEEGHHPDLHLVGWNNVKIDVWTHSVRGLTDNDFILAAKINDLKLEGLLSKKKATAQE</sequence>
<evidence type="ECO:0000313" key="8">
    <source>
        <dbReference type="EnsemblPlants" id="KQK09063"/>
    </source>
</evidence>
<dbReference type="GO" id="GO:0006729">
    <property type="term" value="P:tetrahydrobiopterin biosynthetic process"/>
    <property type="evidence" value="ECO:0007669"/>
    <property type="project" value="InterPro"/>
</dbReference>
<dbReference type="Pfam" id="PF01329">
    <property type="entry name" value="Pterin_4a"/>
    <property type="match status" value="1"/>
</dbReference>
<dbReference type="CDD" id="cd00913">
    <property type="entry name" value="PCD_DCoH_subfamily_a"/>
    <property type="match status" value="1"/>
</dbReference>
<gene>
    <name evidence="8" type="primary">LOC100846814</name>
    <name evidence="7" type="ORF">BRADI_2g45810v3</name>
</gene>
<dbReference type="PANTHER" id="PTHR12599:SF0">
    <property type="entry name" value="PTERIN-4-ALPHA-CARBINOLAMINE DEHYDRATASE"/>
    <property type="match status" value="1"/>
</dbReference>
<reference evidence="7" key="2">
    <citation type="submission" date="2017-06" db="EMBL/GenBank/DDBJ databases">
        <title>WGS assembly of Brachypodium distachyon.</title>
        <authorList>
            <consortium name="The International Brachypodium Initiative"/>
            <person name="Lucas S."/>
            <person name="Harmon-Smith M."/>
            <person name="Lail K."/>
            <person name="Tice H."/>
            <person name="Grimwood J."/>
            <person name="Bruce D."/>
            <person name="Barry K."/>
            <person name="Shu S."/>
            <person name="Lindquist E."/>
            <person name="Wang M."/>
            <person name="Pitluck S."/>
            <person name="Vogel J.P."/>
            <person name="Garvin D.F."/>
            <person name="Mockler T.C."/>
            <person name="Schmutz J."/>
            <person name="Rokhsar D."/>
            <person name="Bevan M.W."/>
        </authorList>
    </citation>
    <scope>NUCLEOTIDE SEQUENCE</scope>
    <source>
        <strain evidence="7">Bd21</strain>
    </source>
</reference>
<dbReference type="EC" id="4.2.1.96" evidence="3"/>
<dbReference type="SUPFAM" id="SSF55248">
    <property type="entry name" value="PCD-like"/>
    <property type="match status" value="1"/>
</dbReference>
<dbReference type="AlphaFoldDB" id="A0A0Q3GCY2"/>
<dbReference type="Gramene" id="KQK09063">
    <property type="protein sequence ID" value="KQK09063"/>
    <property type="gene ID" value="BRADI_2g45810v3"/>
</dbReference>
<dbReference type="ExpressionAtlas" id="A0A0Q3GCY2">
    <property type="expression patterns" value="baseline"/>
</dbReference>
<dbReference type="Proteomes" id="UP000008810">
    <property type="component" value="Chromosome 2"/>
</dbReference>
<dbReference type="GO" id="GO:0008124">
    <property type="term" value="F:4-alpha-hydroxytetrahydrobiopterin dehydratase activity"/>
    <property type="evidence" value="ECO:0000318"/>
    <property type="project" value="GO_Central"/>
</dbReference>
<dbReference type="InterPro" id="IPR001533">
    <property type="entry name" value="Pterin_deHydtase"/>
</dbReference>
<dbReference type="OrthoDB" id="277398at2759"/>
<proteinExistence type="inferred from homology"/>
<dbReference type="GO" id="GO:0005739">
    <property type="term" value="C:mitochondrion"/>
    <property type="evidence" value="ECO:0000318"/>
    <property type="project" value="GO_Central"/>
</dbReference>
<name>A0A0Q3GCY2_BRADI</name>
<keyword evidence="9" id="KW-1185">Reference proteome</keyword>
<evidence type="ECO:0000256" key="3">
    <source>
        <dbReference type="ARBA" id="ARBA00013252"/>
    </source>
</evidence>
<organism evidence="7">
    <name type="scientific">Brachypodium distachyon</name>
    <name type="common">Purple false brome</name>
    <name type="synonym">Trachynia distachya</name>
    <dbReference type="NCBI Taxonomy" id="15368"/>
    <lineage>
        <taxon>Eukaryota</taxon>
        <taxon>Viridiplantae</taxon>
        <taxon>Streptophyta</taxon>
        <taxon>Embryophyta</taxon>
        <taxon>Tracheophyta</taxon>
        <taxon>Spermatophyta</taxon>
        <taxon>Magnoliopsida</taxon>
        <taxon>Liliopsida</taxon>
        <taxon>Poales</taxon>
        <taxon>Poaceae</taxon>
        <taxon>BOP clade</taxon>
        <taxon>Pooideae</taxon>
        <taxon>Stipodae</taxon>
        <taxon>Brachypodieae</taxon>
        <taxon>Brachypodium</taxon>
    </lineage>
</organism>
<dbReference type="STRING" id="15368.A0A0Q3GCY2"/>
<dbReference type="InterPro" id="IPR036428">
    <property type="entry name" value="PCD_sf"/>
</dbReference>
<comment type="similarity">
    <text evidence="2">Belongs to the pterin-4-alpha-carbinolamine dehydratase family.</text>
</comment>
<evidence type="ECO:0000256" key="6">
    <source>
        <dbReference type="SAM" id="SignalP"/>
    </source>
</evidence>
<evidence type="ECO:0000256" key="1">
    <source>
        <dbReference type="ARBA" id="ARBA00001554"/>
    </source>
</evidence>